<dbReference type="GO" id="GO:0005829">
    <property type="term" value="C:cytosol"/>
    <property type="evidence" value="ECO:0007669"/>
    <property type="project" value="TreeGrafter"/>
</dbReference>
<keyword evidence="6" id="KW-1185">Reference proteome</keyword>
<dbReference type="Proteomes" id="UP000414233">
    <property type="component" value="Unassembled WGS sequence"/>
</dbReference>
<dbReference type="GO" id="GO:0008964">
    <property type="term" value="F:phosphoenolpyruvate carboxylase activity"/>
    <property type="evidence" value="ECO:0007669"/>
    <property type="project" value="UniProtKB-EC"/>
</dbReference>
<proteinExistence type="predicted"/>
<dbReference type="PANTHER" id="PTHR30523">
    <property type="entry name" value="PHOSPHOENOLPYRUVATE CARBOXYLASE"/>
    <property type="match status" value="1"/>
</dbReference>
<dbReference type="Gene3D" id="1.20.1440.90">
    <property type="entry name" value="Phosphoenolpyruvate/pyruvate domain"/>
    <property type="match status" value="1"/>
</dbReference>
<dbReference type="EMBL" id="CABPRZ010000015">
    <property type="protein sequence ID" value="VVE29888.1"/>
    <property type="molecule type" value="Genomic_DNA"/>
</dbReference>
<dbReference type="Pfam" id="PF00311">
    <property type="entry name" value="PEPcase"/>
    <property type="match status" value="1"/>
</dbReference>
<keyword evidence="5" id="KW-0456">Lyase</keyword>
<feature type="active site" evidence="4">
    <location>
        <position position="158"/>
    </location>
</feature>
<sequence>MTQPATPDLPEIAEDKDRPLFEDIRLLGRLLGEVIREQEGDAVFDIVEAIRKAAVRFRRDNDATALAGLDAQLRDLTPAQTVCVVRAFSYFSHLANIAEDRHHNRRRRIHALTGSPPQAGTIAYALQQVLGDTPGSEDTERLVGFFGTAHVVPVLTAHPTEVQRKSVLDAQYGIAELLAERDRELTLRERSENEAMLRARVTSLWQTRMLRDARLTVADEIENALSYYRTTFLKEVPALYADLEVSLDGLGHPARLPPFLQMGSWIGGDRDGNPNVTAHTLEHAVTRQASVIFDHYLEEVHQLGAELSVSSLLVGASDALKALAELSPDTSPHRADELYRRALIGIYARLVASADVRLGVGVVHARRRHEGASAYRRARDFVSDLDVLANSLAAHHGASLVAPRLAPLIRAAEAFGFHLASVDLRQSSDVHEHVVAELLAKAGVESEYAVLTETQKCRLLLS</sequence>
<evidence type="ECO:0000313" key="5">
    <source>
        <dbReference type="EMBL" id="VVE29888.1"/>
    </source>
</evidence>
<comment type="function">
    <text evidence="1">Forms oxaloacetate, a four-carbon dicarboxylic acid source for the tricarboxylic acid cycle.</text>
</comment>
<dbReference type="GO" id="GO:0015977">
    <property type="term" value="P:carbon fixation"/>
    <property type="evidence" value="ECO:0007669"/>
    <property type="project" value="InterPro"/>
</dbReference>
<dbReference type="SUPFAM" id="SSF51621">
    <property type="entry name" value="Phosphoenolpyruvate/pyruvate domain"/>
    <property type="match status" value="1"/>
</dbReference>
<gene>
    <name evidence="5" type="ORF">PTE30175_03499</name>
</gene>
<protein>
    <recommendedName>
        <fullName evidence="2">Phosphoenolpyruvate carboxylase</fullName>
    </recommendedName>
</protein>
<dbReference type="PROSITE" id="PS00781">
    <property type="entry name" value="PEPCASE_1"/>
    <property type="match status" value="1"/>
</dbReference>
<dbReference type="GO" id="GO:0006099">
    <property type="term" value="P:tricarboxylic acid cycle"/>
    <property type="evidence" value="ECO:0007669"/>
    <property type="project" value="InterPro"/>
</dbReference>
<evidence type="ECO:0000313" key="6">
    <source>
        <dbReference type="Proteomes" id="UP000414233"/>
    </source>
</evidence>
<evidence type="ECO:0000256" key="3">
    <source>
        <dbReference type="ARBA" id="ARBA00048995"/>
    </source>
</evidence>
<reference evidence="5 6" key="1">
    <citation type="submission" date="2019-08" db="EMBL/GenBank/DDBJ databases">
        <authorList>
            <person name="Peeters C."/>
        </authorList>
    </citation>
    <scope>NUCLEOTIDE SEQUENCE [LARGE SCALE GENOMIC DNA]</scope>
    <source>
        <strain evidence="5 6">LMG 30175</strain>
    </source>
</reference>
<dbReference type="InterPro" id="IPR015813">
    <property type="entry name" value="Pyrv/PenolPyrv_kinase-like_dom"/>
</dbReference>
<keyword evidence="5" id="KW-0670">Pyruvate</keyword>
<evidence type="ECO:0000256" key="1">
    <source>
        <dbReference type="ARBA" id="ARBA00003670"/>
    </source>
</evidence>
<dbReference type="PANTHER" id="PTHR30523:SF6">
    <property type="entry name" value="PHOSPHOENOLPYRUVATE CARBOXYLASE"/>
    <property type="match status" value="1"/>
</dbReference>
<accession>A0A5E4X0U0</accession>
<dbReference type="PRINTS" id="PR00150">
    <property type="entry name" value="PEPCARBXLASE"/>
</dbReference>
<dbReference type="InterPro" id="IPR021135">
    <property type="entry name" value="PEP_COase"/>
</dbReference>
<name>A0A5E4X0U0_9BURK</name>
<comment type="catalytic activity">
    <reaction evidence="3">
        <text>oxaloacetate + phosphate = phosphoenolpyruvate + hydrogencarbonate</text>
        <dbReference type="Rhea" id="RHEA:28370"/>
        <dbReference type="ChEBI" id="CHEBI:16452"/>
        <dbReference type="ChEBI" id="CHEBI:17544"/>
        <dbReference type="ChEBI" id="CHEBI:43474"/>
        <dbReference type="ChEBI" id="CHEBI:58702"/>
        <dbReference type="EC" id="4.1.1.31"/>
    </reaction>
</comment>
<organism evidence="5 6">
    <name type="scientific">Pandoraea terrae</name>
    <dbReference type="NCBI Taxonomy" id="1537710"/>
    <lineage>
        <taxon>Bacteria</taxon>
        <taxon>Pseudomonadati</taxon>
        <taxon>Pseudomonadota</taxon>
        <taxon>Betaproteobacteria</taxon>
        <taxon>Burkholderiales</taxon>
        <taxon>Burkholderiaceae</taxon>
        <taxon>Pandoraea</taxon>
    </lineage>
</organism>
<evidence type="ECO:0000256" key="2">
    <source>
        <dbReference type="ARBA" id="ARBA00022419"/>
    </source>
</evidence>
<dbReference type="AlphaFoldDB" id="A0A5E4X0U0"/>
<evidence type="ECO:0000256" key="4">
    <source>
        <dbReference type="PROSITE-ProRule" id="PRU10111"/>
    </source>
</evidence>
<dbReference type="InterPro" id="IPR018129">
    <property type="entry name" value="PEP_COase_Lys_AS"/>
</dbReference>